<evidence type="ECO:0000313" key="3">
    <source>
        <dbReference type="Proteomes" id="UP000778797"/>
    </source>
</evidence>
<keyword evidence="1" id="KW-0472">Membrane</keyword>
<sequence>MSILAMNLTIKNNRKLLLKRDKFKNTLRLRTSICEEKTEYNLPKATNKQLSAIRKRMKMERQIWWVKITVVTLIGFFGLIVALIVLTKS</sequence>
<protein>
    <submittedName>
        <fullName evidence="2">Uncharacterized protein</fullName>
    </submittedName>
</protein>
<organism evidence="2 3">
    <name type="scientific">Winogradskyella immobilis</name>
    <dbReference type="NCBI Taxonomy" id="2816852"/>
    <lineage>
        <taxon>Bacteria</taxon>
        <taxon>Pseudomonadati</taxon>
        <taxon>Bacteroidota</taxon>
        <taxon>Flavobacteriia</taxon>
        <taxon>Flavobacteriales</taxon>
        <taxon>Flavobacteriaceae</taxon>
        <taxon>Winogradskyella</taxon>
    </lineage>
</organism>
<evidence type="ECO:0000256" key="1">
    <source>
        <dbReference type="SAM" id="Phobius"/>
    </source>
</evidence>
<dbReference type="EMBL" id="JAFMPT010000001">
    <property type="protein sequence ID" value="MCC1483230.1"/>
    <property type="molecule type" value="Genomic_DNA"/>
</dbReference>
<dbReference type="RefSeq" id="WP_227475664.1">
    <property type="nucleotide sequence ID" value="NZ_JAFMPT010000001.1"/>
</dbReference>
<dbReference type="Proteomes" id="UP000778797">
    <property type="component" value="Unassembled WGS sequence"/>
</dbReference>
<keyword evidence="3" id="KW-1185">Reference proteome</keyword>
<reference evidence="3" key="1">
    <citation type="submission" date="2021-03" db="EMBL/GenBank/DDBJ databases">
        <title>Genome of Cognatishimia sp. F0-27.</title>
        <authorList>
            <person name="Ping X."/>
        </authorList>
    </citation>
    <scope>NUCLEOTIDE SEQUENCE [LARGE SCALE GENOMIC DNA]</scope>
    <source>
        <strain evidence="3">E313</strain>
    </source>
</reference>
<feature type="transmembrane region" description="Helical" evidence="1">
    <location>
        <begin position="64"/>
        <end position="86"/>
    </location>
</feature>
<comment type="caution">
    <text evidence="2">The sequence shown here is derived from an EMBL/GenBank/DDBJ whole genome shotgun (WGS) entry which is preliminary data.</text>
</comment>
<gene>
    <name evidence="2" type="ORF">J1C55_01395</name>
</gene>
<name>A0ABS8EKY7_9FLAO</name>
<accession>A0ABS8EKY7</accession>
<evidence type="ECO:0000313" key="2">
    <source>
        <dbReference type="EMBL" id="MCC1483230.1"/>
    </source>
</evidence>
<reference evidence="3" key="2">
    <citation type="submission" date="2023-07" db="EMBL/GenBank/DDBJ databases">
        <title>Genome of Winogradskyella sp. E313.</title>
        <authorList>
            <person name="Zhou Y."/>
        </authorList>
    </citation>
    <scope>NUCLEOTIDE SEQUENCE [LARGE SCALE GENOMIC DNA]</scope>
    <source>
        <strain evidence="3">E313</strain>
    </source>
</reference>
<keyword evidence="1" id="KW-0812">Transmembrane</keyword>
<proteinExistence type="predicted"/>
<keyword evidence="1" id="KW-1133">Transmembrane helix</keyword>